<organism evidence="3">
    <name type="scientific">bioreactor metagenome</name>
    <dbReference type="NCBI Taxonomy" id="1076179"/>
    <lineage>
        <taxon>unclassified sequences</taxon>
        <taxon>metagenomes</taxon>
        <taxon>ecological metagenomes</taxon>
    </lineage>
</organism>
<dbReference type="InterPro" id="IPR011765">
    <property type="entry name" value="Pept_M16_N"/>
</dbReference>
<gene>
    <name evidence="3" type="ORF">SDC9_72954</name>
</gene>
<dbReference type="Pfam" id="PF05193">
    <property type="entry name" value="Peptidase_M16_C"/>
    <property type="match status" value="1"/>
</dbReference>
<dbReference type="AlphaFoldDB" id="A0A644YCT2"/>
<dbReference type="NCBIfam" id="NF047421">
    <property type="entry name" value="YfmH_fam"/>
    <property type="match status" value="1"/>
</dbReference>
<name>A0A644YCT2_9ZZZZ</name>
<dbReference type="PANTHER" id="PTHR11851:SF134">
    <property type="entry name" value="ZINC-DEPENDENT PROTEASE"/>
    <property type="match status" value="1"/>
</dbReference>
<feature type="domain" description="Peptidase M16 N-terminal" evidence="1">
    <location>
        <begin position="52"/>
        <end position="147"/>
    </location>
</feature>
<dbReference type="Gene3D" id="3.30.830.10">
    <property type="entry name" value="Metalloenzyme, LuxS/M16 peptidase-like"/>
    <property type="match status" value="2"/>
</dbReference>
<accession>A0A644YCT2</accession>
<evidence type="ECO:0000259" key="2">
    <source>
        <dbReference type="Pfam" id="PF05193"/>
    </source>
</evidence>
<evidence type="ECO:0000259" key="1">
    <source>
        <dbReference type="Pfam" id="PF00675"/>
    </source>
</evidence>
<dbReference type="InterPro" id="IPR011249">
    <property type="entry name" value="Metalloenz_LuxS/M16"/>
</dbReference>
<comment type="caution">
    <text evidence="3">The sequence shown here is derived from an EMBL/GenBank/DDBJ whole genome shotgun (WGS) entry which is preliminary data.</text>
</comment>
<dbReference type="InterPro" id="IPR050361">
    <property type="entry name" value="MPP/UQCRC_Complex"/>
</dbReference>
<dbReference type="PANTHER" id="PTHR11851">
    <property type="entry name" value="METALLOPROTEASE"/>
    <property type="match status" value="1"/>
</dbReference>
<feature type="domain" description="Peptidase M16 C-terminal" evidence="2">
    <location>
        <begin position="179"/>
        <end position="348"/>
    </location>
</feature>
<proteinExistence type="predicted"/>
<dbReference type="EMBL" id="VSSQ01004738">
    <property type="protein sequence ID" value="MPM26452.1"/>
    <property type="molecule type" value="Genomic_DNA"/>
</dbReference>
<reference evidence="3" key="1">
    <citation type="submission" date="2019-08" db="EMBL/GenBank/DDBJ databases">
        <authorList>
            <person name="Kucharzyk K."/>
            <person name="Murdoch R.W."/>
            <person name="Higgins S."/>
            <person name="Loffler F."/>
        </authorList>
    </citation>
    <scope>NUCLEOTIDE SEQUENCE</scope>
</reference>
<dbReference type="Pfam" id="PF00675">
    <property type="entry name" value="Peptidase_M16"/>
    <property type="match status" value="1"/>
</dbReference>
<evidence type="ECO:0000313" key="3">
    <source>
        <dbReference type="EMBL" id="MPM26452.1"/>
    </source>
</evidence>
<dbReference type="GO" id="GO:0046872">
    <property type="term" value="F:metal ion binding"/>
    <property type="evidence" value="ECO:0007669"/>
    <property type="project" value="InterPro"/>
</dbReference>
<dbReference type="InterPro" id="IPR007863">
    <property type="entry name" value="Peptidase_M16_C"/>
</dbReference>
<dbReference type="SUPFAM" id="SSF63411">
    <property type="entry name" value="LuxS/MPP-like metallohydrolase"/>
    <property type="match status" value="2"/>
</dbReference>
<protein>
    <recommendedName>
        <fullName evidence="4">Zinc protease AlbF</fullName>
    </recommendedName>
</protein>
<sequence length="413" mass="46149">MEVRLNCHTDCEIVHKKLKNGAELYIIPKNRKTKVAVVSFRVGAADTQFSFKETKYTVPSGTAHFLEHRMFELKEECVIDRFSELGAYVNAYTDGSKTVYIFKATELFEESFRLLLDFVNKPYFVAEEINNEKKIIASEINMYGDDPFWQSYFGALKKLFPDSPISDEIAGSVKSIDQITPDILYLCHKAFYTPQNMTIVCGGGVNADEVIKIAEEMAVNGEEKAKKCRQHVKAVGGVSKIKMDISVPVYCIAFPARVDGGRIKNGFIYKILGDMLFGESSAAFKQIIKEDLSEDRPIVQYSSDGGVGIFAVTGTSTKCERTAEIIKKTLHDFAFKGEIDSKEFSACVRRVTGEIIRSLDDAEAAVNAQAEWSSENITAPEVITMVRNLTEREVFWAAKEIGKIYGLGIVSKE</sequence>
<evidence type="ECO:0008006" key="4">
    <source>
        <dbReference type="Google" id="ProtNLM"/>
    </source>
</evidence>